<keyword evidence="10" id="KW-1278">Translocase</keyword>
<feature type="transmembrane region" description="Helical" evidence="15">
    <location>
        <begin position="584"/>
        <end position="606"/>
    </location>
</feature>
<dbReference type="SUPFAM" id="SSF81653">
    <property type="entry name" value="Calcium ATPase, transduction domain A"/>
    <property type="match status" value="1"/>
</dbReference>
<dbReference type="Gene3D" id="2.70.150.10">
    <property type="entry name" value="Calcium-transporting ATPase, cytoplasmic transduction domain A"/>
    <property type="match status" value="1"/>
</dbReference>
<dbReference type="PANTHER" id="PTHR46594:SF4">
    <property type="entry name" value="P-TYPE CATION-TRANSPORTING ATPASE"/>
    <property type="match status" value="1"/>
</dbReference>
<dbReference type="SFLD" id="SFLDG00002">
    <property type="entry name" value="C1.7:_P-type_atpase_like"/>
    <property type="match status" value="1"/>
</dbReference>
<dbReference type="InterPro" id="IPR044492">
    <property type="entry name" value="P_typ_ATPase_HD_dom"/>
</dbReference>
<dbReference type="CDD" id="cd02094">
    <property type="entry name" value="P-type_ATPase_Cu-like"/>
    <property type="match status" value="1"/>
</dbReference>
<evidence type="ECO:0000256" key="6">
    <source>
        <dbReference type="ARBA" id="ARBA00022737"/>
    </source>
</evidence>
<dbReference type="FunFam" id="3.30.70.100:FF:000001">
    <property type="entry name" value="ATPase copper transporting beta"/>
    <property type="match status" value="5"/>
</dbReference>
<dbReference type="InterPro" id="IPR059000">
    <property type="entry name" value="ATPase_P-type_domA"/>
</dbReference>
<dbReference type="FunFam" id="3.40.50.1000:FF:000031">
    <property type="entry name" value="Probable copper-transporting ATPase HMA5"/>
    <property type="match status" value="1"/>
</dbReference>
<dbReference type="InterPro" id="IPR008250">
    <property type="entry name" value="ATPase_P-typ_transduc_dom_A_sf"/>
</dbReference>
<dbReference type="Pfam" id="PF00122">
    <property type="entry name" value="E1-E2_ATPase"/>
    <property type="match status" value="1"/>
</dbReference>
<dbReference type="PRINTS" id="PR00119">
    <property type="entry name" value="CATATPASE"/>
</dbReference>
<dbReference type="SUPFAM" id="SSF81660">
    <property type="entry name" value="Metal cation-transporting ATPase, ATP-binding domain N"/>
    <property type="match status" value="1"/>
</dbReference>
<dbReference type="InterPro" id="IPR036412">
    <property type="entry name" value="HAD-like_sf"/>
</dbReference>
<dbReference type="NCBIfam" id="TIGR01494">
    <property type="entry name" value="ATPase_P-type"/>
    <property type="match status" value="2"/>
</dbReference>
<accession>A0AAV4MZJ3</accession>
<evidence type="ECO:0000256" key="2">
    <source>
        <dbReference type="ARBA" id="ARBA00012517"/>
    </source>
</evidence>
<dbReference type="PROSITE" id="PS01047">
    <property type="entry name" value="HMA_1"/>
    <property type="match status" value="5"/>
</dbReference>
<evidence type="ECO:0000256" key="7">
    <source>
        <dbReference type="ARBA" id="ARBA00022741"/>
    </source>
</evidence>
<feature type="transmembrane region" description="Helical" evidence="15">
    <location>
        <begin position="510"/>
        <end position="529"/>
    </location>
</feature>
<evidence type="ECO:0000256" key="15">
    <source>
        <dbReference type="RuleBase" id="RU362081"/>
    </source>
</evidence>
<feature type="domain" description="HMA" evidence="17">
    <location>
        <begin position="343"/>
        <end position="409"/>
    </location>
</feature>
<comment type="subcellular location">
    <subcellularLocation>
        <location evidence="1">Golgi apparatus</location>
        <location evidence="1">trans-Golgi network membrane</location>
        <topology evidence="1">Multi-pass membrane protein</topology>
    </subcellularLocation>
    <subcellularLocation>
        <location evidence="15">Membrane</location>
    </subcellularLocation>
</comment>
<evidence type="ECO:0000256" key="1">
    <source>
        <dbReference type="ARBA" id="ARBA00004166"/>
    </source>
</evidence>
<dbReference type="EC" id="7.2.2.8" evidence="2"/>
<dbReference type="Gene3D" id="3.40.1110.10">
    <property type="entry name" value="Calcium-transporting ATPase, cytoplasmic domain N"/>
    <property type="match status" value="1"/>
</dbReference>
<dbReference type="PRINTS" id="PR00942">
    <property type="entry name" value="CUATPASEI"/>
</dbReference>
<keyword evidence="12" id="KW-0186">Copper</keyword>
<dbReference type="PROSITE" id="PS00154">
    <property type="entry name" value="ATPASE_E1_E2"/>
    <property type="match status" value="1"/>
</dbReference>
<feature type="transmembrane region" description="Helical" evidence="15">
    <location>
        <begin position="776"/>
        <end position="800"/>
    </location>
</feature>
<protein>
    <recommendedName>
        <fullName evidence="2">P-type Cu(+) transporter</fullName>
        <ecNumber evidence="2">7.2.2.8</ecNumber>
    </recommendedName>
</protein>
<dbReference type="Gene3D" id="3.40.50.1000">
    <property type="entry name" value="HAD superfamily/HAD-like"/>
    <property type="match status" value="1"/>
</dbReference>
<keyword evidence="19" id="KW-1185">Reference proteome</keyword>
<keyword evidence="7 15" id="KW-0547">Nucleotide-binding</keyword>
<dbReference type="PROSITE" id="PS50846">
    <property type="entry name" value="HMA_2"/>
    <property type="match status" value="5"/>
</dbReference>
<keyword evidence="5 15" id="KW-0479">Metal-binding</keyword>
<keyword evidence="3" id="KW-0813">Transport</keyword>
<evidence type="ECO:0000256" key="12">
    <source>
        <dbReference type="ARBA" id="ARBA00023008"/>
    </source>
</evidence>
<comment type="similarity">
    <text evidence="15">Belongs to the cation transport ATPase (P-type) (TC 3.A.3) family. Type IB subfamily.</text>
</comment>
<evidence type="ECO:0000256" key="13">
    <source>
        <dbReference type="ARBA" id="ARBA00023065"/>
    </source>
</evidence>
<keyword evidence="6" id="KW-0677">Repeat</keyword>
<dbReference type="EMBL" id="BPLQ01001042">
    <property type="protein sequence ID" value="GIX77663.1"/>
    <property type="molecule type" value="Genomic_DNA"/>
</dbReference>
<feature type="domain" description="HMA" evidence="17">
    <location>
        <begin position="77"/>
        <end position="143"/>
    </location>
</feature>
<dbReference type="AlphaFoldDB" id="A0AAV4MZJ3"/>
<evidence type="ECO:0000256" key="10">
    <source>
        <dbReference type="ARBA" id="ARBA00022967"/>
    </source>
</evidence>
<evidence type="ECO:0000313" key="18">
    <source>
        <dbReference type="EMBL" id="GIX77663.1"/>
    </source>
</evidence>
<dbReference type="FunFam" id="2.70.150.10:FF:000002">
    <property type="entry name" value="Copper-transporting ATPase 1, putative"/>
    <property type="match status" value="1"/>
</dbReference>
<dbReference type="InterPro" id="IPR023299">
    <property type="entry name" value="ATPase_P-typ_cyto_dom_N"/>
</dbReference>
<dbReference type="Pfam" id="PF00702">
    <property type="entry name" value="Hydrolase"/>
    <property type="match status" value="1"/>
</dbReference>
<evidence type="ECO:0000256" key="9">
    <source>
        <dbReference type="ARBA" id="ARBA00022840"/>
    </source>
</evidence>
<evidence type="ECO:0000256" key="3">
    <source>
        <dbReference type="ARBA" id="ARBA00022448"/>
    </source>
</evidence>
<evidence type="ECO:0000256" key="14">
    <source>
        <dbReference type="ARBA" id="ARBA00023136"/>
    </source>
</evidence>
<comment type="caution">
    <text evidence="18">The sequence shown here is derived from an EMBL/GenBank/DDBJ whole genome shotgun (WGS) entry which is preliminary data.</text>
</comment>
<feature type="domain" description="HMA" evidence="17">
    <location>
        <begin position="153"/>
        <end position="219"/>
    </location>
</feature>
<dbReference type="GO" id="GO:0016887">
    <property type="term" value="F:ATP hydrolysis activity"/>
    <property type="evidence" value="ECO:0007669"/>
    <property type="project" value="InterPro"/>
</dbReference>
<organism evidence="18 19">
    <name type="scientific">Caerostris darwini</name>
    <dbReference type="NCBI Taxonomy" id="1538125"/>
    <lineage>
        <taxon>Eukaryota</taxon>
        <taxon>Metazoa</taxon>
        <taxon>Ecdysozoa</taxon>
        <taxon>Arthropoda</taxon>
        <taxon>Chelicerata</taxon>
        <taxon>Arachnida</taxon>
        <taxon>Araneae</taxon>
        <taxon>Araneomorphae</taxon>
        <taxon>Entelegynae</taxon>
        <taxon>Araneoidea</taxon>
        <taxon>Araneidae</taxon>
        <taxon>Caerostris</taxon>
    </lineage>
</organism>
<dbReference type="InterPro" id="IPR023214">
    <property type="entry name" value="HAD_sf"/>
</dbReference>
<proteinExistence type="inferred from homology"/>
<reference evidence="18 19" key="1">
    <citation type="submission" date="2021-06" db="EMBL/GenBank/DDBJ databases">
        <title>Caerostris darwini draft genome.</title>
        <authorList>
            <person name="Kono N."/>
            <person name="Arakawa K."/>
        </authorList>
    </citation>
    <scope>NUCLEOTIDE SEQUENCE [LARGE SCALE GENOMIC DNA]</scope>
</reference>
<keyword evidence="16" id="KW-0175">Coiled coil</keyword>
<dbReference type="GO" id="GO:0016020">
    <property type="term" value="C:membrane"/>
    <property type="evidence" value="ECO:0007669"/>
    <property type="project" value="UniProtKB-SubCell"/>
</dbReference>
<sequence length="1267" mass="138647">MKILNKNFDIQGMTCNSCVNSIEQKISAIPGVEWIKVSLENKSADIEYNSDIISDIQLAEKIEEMGFEVSVNEPDIQRMCVFVKGMTCSACVRKIESNIRGFAGVKNIKVSLENRLAKVIFDSKLISLDRICKIISDLGFKAEPVSLTLLNEAFVKINVEGMTCNSCVMNIEDLVGSKPGVNKINVSLAEEIASVWYNPSITTSEKLKDIIYDMGFGTSVIEVIDSKDKPQFIILDVQTPSKTEWSSQDEDQLFLSVGILHVQSTSNPKHLTIYYMPNLISTSDVLGSVQSMGFICNEIIVESLDDLPSIKQLPKSAEIIENGINEKKVQSTNRANFNENELEKCFICIHGMTCASCVAAIERHVMKVEGVHRILVGLMAQKAEVKYDSAYLMPSNIAAVISNLGYPSTVLDDVSTEYGELNLHIGGMTCSSCVHKIEATVGSTPGIISASVALATQQGQFKFDSEVTGPRNIIDKIKSLGFDAYPLSDHTRDTAFFYQKEEVRKWRNSFFLSLVFGLPSMVVMMYFMGVRMSKKYELCCVIPGLSIENLFLFLLATPVQFYGGRYFYIQAYKALKHRMANMDVLIMLATTIAYVYSVAAVLYFIIVQADHSPKTFFETPPMLLIFISLGRWLEHIAKGKTSEALAKLLSLQATEATLVEIDESGQILNEKQIDVELVQRGDILKVVPGAKIPVDGRVAFGTSMADESLITGESLPVPKRPNSQVIGGSVNQNGLLLIVATHIGKDTTLAQIVKLVEEAQTSKAPIQQLADKIAGYFVPVVVTVSVITLIGWIVTGYLSIESIKMYHKKHKDDATDSEITYQFAFQCALTVLAIACPCSLGLATPTAVMVGTGVGAINGILIKGAEALELAHKVKCVIFDKTGTITRGIPAMTRISVFVDQNTFSLGKILAITGTAEANSEHPIASAITSFVKEALRTKAFGKCDDFAAVPGCGLRCKVSNIKHMLEEESIVENLIGHNRKSTISLNFRNEVIENVFIDRKIYNSPQQNASNLAAELIQNLNETENNQNDSEHIYTVLIGNREWMLRNGLNVSEAIDSVMTDHEEKGHTAVLCAIDGILVCMMAVADTVKPEAHLTVYTLKRMGLDVILLTGDNKKTAAAIARQVGISRVFAEVLPSHKVMKIQQLQEKGLKVAMVGDGVNDSPALAKADVGIAIANGTDVAVEAADVVLIRNDLLDVVGAIDLSNRTVKRIRYNFIFASMYNIIGIPLAAGIFRPWGSSSETLDGFSSNGSFLCICCMLIIIIKIV</sequence>
<keyword evidence="4 15" id="KW-0812">Transmembrane</keyword>
<evidence type="ECO:0000256" key="8">
    <source>
        <dbReference type="ARBA" id="ARBA00022796"/>
    </source>
</evidence>
<evidence type="ECO:0000256" key="11">
    <source>
        <dbReference type="ARBA" id="ARBA00022989"/>
    </source>
</evidence>
<dbReference type="FunFam" id="3.40.1110.10:FF:000023">
    <property type="entry name" value="Copper-transporting ATPase 1, putative"/>
    <property type="match status" value="1"/>
</dbReference>
<feature type="transmembrane region" description="Helical" evidence="15">
    <location>
        <begin position="1214"/>
        <end position="1234"/>
    </location>
</feature>
<dbReference type="Pfam" id="PF00403">
    <property type="entry name" value="HMA"/>
    <property type="match status" value="5"/>
</dbReference>
<dbReference type="Gene3D" id="3.30.70.100">
    <property type="match status" value="5"/>
</dbReference>
<evidence type="ECO:0000259" key="17">
    <source>
        <dbReference type="PROSITE" id="PS50846"/>
    </source>
</evidence>
<feature type="coiled-coil region" evidence="16">
    <location>
        <begin position="1007"/>
        <end position="1034"/>
    </location>
</feature>
<dbReference type="GO" id="GO:0005802">
    <property type="term" value="C:trans-Golgi network"/>
    <property type="evidence" value="ECO:0007669"/>
    <property type="project" value="UniProtKB-ARBA"/>
</dbReference>
<evidence type="ECO:0000256" key="5">
    <source>
        <dbReference type="ARBA" id="ARBA00022723"/>
    </source>
</evidence>
<keyword evidence="9 15" id="KW-0067">ATP-binding</keyword>
<dbReference type="SFLD" id="SFLDS00003">
    <property type="entry name" value="Haloacid_Dehalogenase"/>
    <property type="match status" value="1"/>
</dbReference>
<keyword evidence="11 15" id="KW-1133">Transmembrane helix</keyword>
<evidence type="ECO:0000256" key="16">
    <source>
        <dbReference type="SAM" id="Coils"/>
    </source>
</evidence>
<dbReference type="SFLD" id="SFLDF00027">
    <property type="entry name" value="p-type_atpase"/>
    <property type="match status" value="1"/>
</dbReference>
<dbReference type="InterPro" id="IPR017969">
    <property type="entry name" value="Heavy-metal-associated_CS"/>
</dbReference>
<dbReference type="SUPFAM" id="SSF55008">
    <property type="entry name" value="HMA, heavy metal-associated domain"/>
    <property type="match status" value="5"/>
</dbReference>
<dbReference type="PANTHER" id="PTHR46594">
    <property type="entry name" value="P-TYPE CATION-TRANSPORTING ATPASE"/>
    <property type="match status" value="1"/>
</dbReference>
<keyword evidence="13" id="KW-0406">Ion transport</keyword>
<name>A0AAV4MZJ3_9ARAC</name>
<feature type="transmembrane region" description="Helical" evidence="15">
    <location>
        <begin position="1246"/>
        <end position="1264"/>
    </location>
</feature>
<feature type="domain" description="HMA" evidence="17">
    <location>
        <begin position="419"/>
        <end position="485"/>
    </location>
</feature>
<dbReference type="GO" id="GO:0140581">
    <property type="term" value="F:P-type monovalent copper transporter activity"/>
    <property type="evidence" value="ECO:0007669"/>
    <property type="project" value="UniProtKB-EC"/>
</dbReference>
<feature type="domain" description="HMA" evidence="17">
    <location>
        <begin position="4"/>
        <end position="70"/>
    </location>
</feature>
<dbReference type="InterPro" id="IPR006122">
    <property type="entry name" value="HMA_Cu_ion-bd"/>
</dbReference>
<evidence type="ECO:0000256" key="4">
    <source>
        <dbReference type="ARBA" id="ARBA00022692"/>
    </source>
</evidence>
<dbReference type="InterPro" id="IPR018303">
    <property type="entry name" value="ATPase_P-typ_P_site"/>
</dbReference>
<dbReference type="NCBIfam" id="TIGR01525">
    <property type="entry name" value="ATPase-IB_hvy"/>
    <property type="match status" value="1"/>
</dbReference>
<dbReference type="SUPFAM" id="SSF81665">
    <property type="entry name" value="Calcium ATPase, transmembrane domain M"/>
    <property type="match status" value="1"/>
</dbReference>
<dbReference type="InterPro" id="IPR027256">
    <property type="entry name" value="P-typ_ATPase_IB"/>
</dbReference>
<gene>
    <name evidence="18" type="primary">ATP7A</name>
    <name evidence="18" type="ORF">CDAR_537301</name>
</gene>
<evidence type="ECO:0000313" key="19">
    <source>
        <dbReference type="Proteomes" id="UP001054837"/>
    </source>
</evidence>
<dbReference type="GO" id="GO:0005507">
    <property type="term" value="F:copper ion binding"/>
    <property type="evidence" value="ECO:0007669"/>
    <property type="project" value="InterPro"/>
</dbReference>
<keyword evidence="14 15" id="KW-0472">Membrane</keyword>
<feature type="transmembrane region" description="Helical" evidence="15">
    <location>
        <begin position="541"/>
        <end position="563"/>
    </location>
</feature>
<keyword evidence="8" id="KW-0187">Copper transport</keyword>
<dbReference type="InterPro" id="IPR036163">
    <property type="entry name" value="HMA_dom_sf"/>
</dbReference>
<dbReference type="InterPro" id="IPR023298">
    <property type="entry name" value="ATPase_P-typ_TM_dom_sf"/>
</dbReference>
<dbReference type="Proteomes" id="UP001054837">
    <property type="component" value="Unassembled WGS sequence"/>
</dbReference>
<dbReference type="NCBIfam" id="TIGR00003">
    <property type="entry name" value="copper ion binding protein"/>
    <property type="match status" value="5"/>
</dbReference>
<dbReference type="InterPro" id="IPR001757">
    <property type="entry name" value="P_typ_ATPase"/>
</dbReference>
<dbReference type="CDD" id="cd00371">
    <property type="entry name" value="HMA"/>
    <property type="match status" value="5"/>
</dbReference>
<dbReference type="SUPFAM" id="SSF56784">
    <property type="entry name" value="HAD-like"/>
    <property type="match status" value="1"/>
</dbReference>
<dbReference type="InterPro" id="IPR006121">
    <property type="entry name" value="HMA_dom"/>
</dbReference>
<dbReference type="GO" id="GO:0005524">
    <property type="term" value="F:ATP binding"/>
    <property type="evidence" value="ECO:0007669"/>
    <property type="project" value="UniProtKB-UniRule"/>
</dbReference>